<dbReference type="AlphaFoldDB" id="A0A498HM03"/>
<accession>A0A498HM03</accession>
<reference evidence="1 2" key="1">
    <citation type="submission" date="2018-10" db="EMBL/GenBank/DDBJ databases">
        <title>A high-quality apple genome assembly.</title>
        <authorList>
            <person name="Hu J."/>
        </authorList>
    </citation>
    <scope>NUCLEOTIDE SEQUENCE [LARGE SCALE GENOMIC DNA]</scope>
    <source>
        <strain evidence="2">cv. HFTH1</strain>
        <tissue evidence="1">Young leaf</tissue>
    </source>
</reference>
<evidence type="ECO:0000313" key="2">
    <source>
        <dbReference type="Proteomes" id="UP000290289"/>
    </source>
</evidence>
<name>A0A498HM03_MALDO</name>
<protein>
    <submittedName>
        <fullName evidence="1">Uncharacterized protein</fullName>
    </submittedName>
</protein>
<organism evidence="1 2">
    <name type="scientific">Malus domestica</name>
    <name type="common">Apple</name>
    <name type="synonym">Pyrus malus</name>
    <dbReference type="NCBI Taxonomy" id="3750"/>
    <lineage>
        <taxon>Eukaryota</taxon>
        <taxon>Viridiplantae</taxon>
        <taxon>Streptophyta</taxon>
        <taxon>Embryophyta</taxon>
        <taxon>Tracheophyta</taxon>
        <taxon>Spermatophyta</taxon>
        <taxon>Magnoliopsida</taxon>
        <taxon>eudicotyledons</taxon>
        <taxon>Gunneridae</taxon>
        <taxon>Pentapetalae</taxon>
        <taxon>rosids</taxon>
        <taxon>fabids</taxon>
        <taxon>Rosales</taxon>
        <taxon>Rosaceae</taxon>
        <taxon>Amygdaloideae</taxon>
        <taxon>Maleae</taxon>
        <taxon>Malus</taxon>
    </lineage>
</organism>
<dbReference type="Proteomes" id="UP000290289">
    <property type="component" value="Chromosome 16"/>
</dbReference>
<evidence type="ECO:0000313" key="1">
    <source>
        <dbReference type="EMBL" id="RXH71969.1"/>
    </source>
</evidence>
<gene>
    <name evidence="1" type="ORF">DVH24_025470</name>
</gene>
<comment type="caution">
    <text evidence="1">The sequence shown here is derived from an EMBL/GenBank/DDBJ whole genome shotgun (WGS) entry which is preliminary data.</text>
</comment>
<dbReference type="EMBL" id="RDQH01000342">
    <property type="protein sequence ID" value="RXH71969.1"/>
    <property type="molecule type" value="Genomic_DNA"/>
</dbReference>
<keyword evidence="2" id="KW-1185">Reference proteome</keyword>
<sequence>MMWDAELEENNLKTTRGFLLKYSLYEGEPNCLLDCNEDIQTLLLVNNLISNPVVDVYVQAKKEMSVVSTSSVLPCINEVTSIRDENQFLATNEWQGYISYEDQNYEDGTVKFRRKLTQYSIEVGFVFKFTRND</sequence>
<proteinExistence type="predicted"/>